<reference evidence="1 2" key="1">
    <citation type="submission" date="2015-08" db="EMBL/GenBank/DDBJ databases">
        <title>Draft genome sequence of a Salmonella Enteritidis strain from day-old chicks.</title>
        <authorList>
            <person name="Clemente L."/>
            <person name="Jones-Dias D."/>
            <person name="Egas C."/>
            <person name="Fookes M."/>
            <person name="Thomson N.R."/>
            <person name="Manageiro V."/>
            <person name="Canica M."/>
        </authorList>
    </citation>
    <scope>NUCLEOTIDE SEQUENCE [LARGE SCALE GENOMIC DNA]</scope>
    <source>
        <strain evidence="1 2">LV60</strain>
    </source>
</reference>
<comment type="caution">
    <text evidence="1">The sequence shown here is derived from an EMBL/GenBank/DDBJ whole genome shotgun (WGS) entry which is preliminary data.</text>
</comment>
<organism evidence="1 2">
    <name type="scientific">Salmonella enteritidis</name>
    <dbReference type="NCBI Taxonomy" id="149539"/>
    <lineage>
        <taxon>Bacteria</taxon>
        <taxon>Pseudomonadati</taxon>
        <taxon>Pseudomonadota</taxon>
        <taxon>Gammaproteobacteria</taxon>
        <taxon>Enterobacterales</taxon>
        <taxon>Enterobacteriaceae</taxon>
        <taxon>Salmonella</taxon>
    </lineage>
</organism>
<name>A0A1X8WBX7_SALEN</name>
<evidence type="ECO:0000313" key="2">
    <source>
        <dbReference type="Proteomes" id="UP000037735"/>
    </source>
</evidence>
<dbReference type="Proteomes" id="UP000037735">
    <property type="component" value="Unassembled WGS sequence"/>
</dbReference>
<evidence type="ECO:0000313" key="1">
    <source>
        <dbReference type="EMBL" id="KOX84163.1"/>
    </source>
</evidence>
<accession>A0A1X8WBX7</accession>
<sequence length="29" mass="3528">MAEEILSMQKNCLMYMHYLPLQQEIKIND</sequence>
<dbReference type="EMBL" id="LIHI01000003">
    <property type="protein sequence ID" value="KOX84163.1"/>
    <property type="molecule type" value="Genomic_DNA"/>
</dbReference>
<gene>
    <name evidence="1" type="ORF">ABA47_1912</name>
</gene>
<proteinExistence type="predicted"/>
<dbReference type="AlphaFoldDB" id="A0A1X8WBX7"/>
<protein>
    <submittedName>
        <fullName evidence="1">Uncharacterized protein</fullName>
    </submittedName>
</protein>